<evidence type="ECO:0000256" key="3">
    <source>
        <dbReference type="ARBA" id="ARBA00022801"/>
    </source>
</evidence>
<protein>
    <submittedName>
        <fullName evidence="7">Dynamin family protein</fullName>
    </submittedName>
</protein>
<evidence type="ECO:0000256" key="5">
    <source>
        <dbReference type="ARBA" id="ARBA00023136"/>
    </source>
</evidence>
<name>A0ABW5Q4R9_9BACI</name>
<keyword evidence="3" id="KW-0378">Hydrolase</keyword>
<evidence type="ECO:0000313" key="8">
    <source>
        <dbReference type="Proteomes" id="UP001597451"/>
    </source>
</evidence>
<accession>A0ABW5Q4R9</accession>
<dbReference type="EMBL" id="JBHUMX010000045">
    <property type="protein sequence ID" value="MFD2630614.1"/>
    <property type="molecule type" value="Genomic_DNA"/>
</dbReference>
<comment type="subcellular location">
    <subcellularLocation>
        <location evidence="1">Membrane</location>
    </subcellularLocation>
</comment>
<dbReference type="SUPFAM" id="SSF52540">
    <property type="entry name" value="P-loop containing nucleoside triphosphate hydrolases"/>
    <property type="match status" value="2"/>
</dbReference>
<dbReference type="Gene3D" id="3.40.50.300">
    <property type="entry name" value="P-loop containing nucleotide triphosphate hydrolases"/>
    <property type="match status" value="2"/>
</dbReference>
<evidence type="ECO:0000259" key="6">
    <source>
        <dbReference type="Pfam" id="PF00350"/>
    </source>
</evidence>
<evidence type="ECO:0000313" key="7">
    <source>
        <dbReference type="EMBL" id="MFD2630614.1"/>
    </source>
</evidence>
<organism evidence="7 8">
    <name type="scientific">Oceanobacillus kapialis</name>
    <dbReference type="NCBI Taxonomy" id="481353"/>
    <lineage>
        <taxon>Bacteria</taxon>
        <taxon>Bacillati</taxon>
        <taxon>Bacillota</taxon>
        <taxon>Bacilli</taxon>
        <taxon>Bacillales</taxon>
        <taxon>Bacillaceae</taxon>
        <taxon>Oceanobacillus</taxon>
    </lineage>
</organism>
<sequence>MIIQKESKQLFIQKLATLYQRFVDEQDEVNASKIIDLYKKQKNDQFIMSFAGHFSAGKSSMINAILGNEILPKSPVPTSANIVTISGGAGFVRVYFHNGEIIEIEEPYDLELIKQYSKDRDQIKQLDIRSRDSVLPKDTVIMDTPGIDAADDADRLMTESAMHLVDVLFYIMDYNHVQSEVNLQFLESLQAKQIPYYVIINQVDKHDDTELPFATFDASIKQTFEQWGIMPQRILYSSLTNLNVKYNEFRTIQDIIHTMIEKDIKQHDTTPNALNTIVKAHEKYLDSIYEEKMPTLGQDLSENDIHAELADLVGQRDDKLERPNVVHQELMSEVQQTLKNAYVMPASLREKAKLFLASRQPDFKVGFFGAKKKTKEEQEVRLQAFLEELHESVKSSIEWRIKEKLTATLTEYQIHETTLLQEVQDLEVFYTENDLLRFMKTGATINGDYVLNYTNDVASDIKALFKKQAINLADKTKTYVAEQNASQLDECNKQIAQLEQIATIRNKRNEFEKELTIKKNFLREQLETDHPYVESVASLEKTLQVRKDQIKLVSAPTAELSTQIEQKGIATSHYSDDENDAGSQNEIVLDLNKTIHILEDIPGVQHLVDDLLRKKHRLEERSYTVALFGAFSAGKSSFANALLGDNVLPVSPNPTTATVNRINPVTENTGHGTVQIRVKQREELERDLLEILKAFKPPTTALKGLLHWVEENSYQYSDDLNPLYQSYLQAMMDGYQDMEKHIGEKLFIQAEELGPFVTDEKKACYIDVIDLYYDCELTRQGITLVDTPGADSVNARHTNTAFTYIKHADAILYVTYYNHALSRADKDFLMQLGRVKDTFELDKMFFLVNAADLASNAEELNLVTDYVQEQLIQLGIRFPRIFPLSSKQSLKEKKQKSHLNEKMAAFETAFQSFIKKGLSSLTVSAAKKDMNRAKSTLAHLLESSKMDQQQKKELELKLSKKQVEMERTIKEYETNVLTRQIYEKIGKQLFHVLERFGIRFHDMFKETFNPTTITQSGKAAQPELKTALQQLLDYASFELYQEAQAVSLRMEAFINNLLQQMYMDLSAKLYSLDDRFSVPDFEKVLLTTPLFEKGMETSVADYQNVLATYKGTKAFFANNEKEQMKEALYKQIRPVASEYVDTIDAIMKEQYEQQWENHVKEIRSNLHVKVEQYVESNLAVLTTPLDTEKLTEKLETMDEILAK</sequence>
<dbReference type="InterPro" id="IPR027094">
    <property type="entry name" value="Mitofusin_fam"/>
</dbReference>
<feature type="domain" description="Dynamin N-terminal" evidence="6">
    <location>
        <begin position="51"/>
        <end position="202"/>
    </location>
</feature>
<gene>
    <name evidence="7" type="ORF">ACFSUN_17745</name>
</gene>
<dbReference type="RefSeq" id="WP_379564037.1">
    <property type="nucleotide sequence ID" value="NZ_JBHUMX010000045.1"/>
</dbReference>
<dbReference type="CDD" id="cd09912">
    <property type="entry name" value="DLP_2"/>
    <property type="match status" value="2"/>
</dbReference>
<dbReference type="PANTHER" id="PTHR10465">
    <property type="entry name" value="TRANSMEMBRANE GTPASE FZO1"/>
    <property type="match status" value="1"/>
</dbReference>
<keyword evidence="2" id="KW-0547">Nucleotide-binding</keyword>
<dbReference type="InterPro" id="IPR045063">
    <property type="entry name" value="Dynamin_N"/>
</dbReference>
<proteinExistence type="predicted"/>
<dbReference type="PANTHER" id="PTHR10465:SF0">
    <property type="entry name" value="SARCALUMENIN"/>
    <property type="match status" value="1"/>
</dbReference>
<evidence type="ECO:0000256" key="2">
    <source>
        <dbReference type="ARBA" id="ARBA00022741"/>
    </source>
</evidence>
<evidence type="ECO:0000256" key="1">
    <source>
        <dbReference type="ARBA" id="ARBA00004370"/>
    </source>
</evidence>
<feature type="domain" description="Dynamin N-terminal" evidence="6">
    <location>
        <begin position="625"/>
        <end position="848"/>
    </location>
</feature>
<dbReference type="Proteomes" id="UP001597451">
    <property type="component" value="Unassembled WGS sequence"/>
</dbReference>
<evidence type="ECO:0000256" key="4">
    <source>
        <dbReference type="ARBA" id="ARBA00023134"/>
    </source>
</evidence>
<dbReference type="Pfam" id="PF00350">
    <property type="entry name" value="Dynamin_N"/>
    <property type="match status" value="2"/>
</dbReference>
<keyword evidence="8" id="KW-1185">Reference proteome</keyword>
<reference evidence="8" key="1">
    <citation type="journal article" date="2019" name="Int. J. Syst. Evol. Microbiol.">
        <title>The Global Catalogue of Microorganisms (GCM) 10K type strain sequencing project: providing services to taxonomists for standard genome sequencing and annotation.</title>
        <authorList>
            <consortium name="The Broad Institute Genomics Platform"/>
            <consortium name="The Broad Institute Genome Sequencing Center for Infectious Disease"/>
            <person name="Wu L."/>
            <person name="Ma J."/>
        </authorList>
    </citation>
    <scope>NUCLEOTIDE SEQUENCE [LARGE SCALE GENOMIC DNA]</scope>
    <source>
        <strain evidence="8">TISTR 1858</strain>
    </source>
</reference>
<keyword evidence="5" id="KW-0472">Membrane</keyword>
<comment type="caution">
    <text evidence="7">The sequence shown here is derived from an EMBL/GenBank/DDBJ whole genome shotgun (WGS) entry which is preliminary data.</text>
</comment>
<keyword evidence="4" id="KW-0342">GTP-binding</keyword>
<dbReference type="InterPro" id="IPR027417">
    <property type="entry name" value="P-loop_NTPase"/>
</dbReference>